<feature type="transmembrane region" description="Helical" evidence="17">
    <location>
        <begin position="272"/>
        <end position="292"/>
    </location>
</feature>
<feature type="transmembrane region" description="Helical" evidence="17">
    <location>
        <begin position="213"/>
        <end position="235"/>
    </location>
</feature>
<evidence type="ECO:0000259" key="19">
    <source>
        <dbReference type="Pfam" id="PF01699"/>
    </source>
</evidence>
<feature type="transmembrane region" description="Helical" evidence="17">
    <location>
        <begin position="247"/>
        <end position="266"/>
    </location>
</feature>
<feature type="domain" description="Sodium/calcium exchanger membrane region" evidence="19">
    <location>
        <begin position="147"/>
        <end position="290"/>
    </location>
</feature>
<evidence type="ECO:0000256" key="3">
    <source>
        <dbReference type="ARBA" id="ARBA00022448"/>
    </source>
</evidence>
<keyword evidence="21" id="KW-1185">Reference proteome</keyword>
<evidence type="ECO:0000256" key="18">
    <source>
        <dbReference type="SAM" id="SignalP"/>
    </source>
</evidence>
<dbReference type="InterPro" id="IPR004837">
    <property type="entry name" value="NaCa_Exmemb"/>
</dbReference>
<keyword evidence="10" id="KW-0769">Symport</keyword>
<evidence type="ECO:0000256" key="1">
    <source>
        <dbReference type="ARBA" id="ARBA00004141"/>
    </source>
</evidence>
<feature type="signal peptide" evidence="18">
    <location>
        <begin position="1"/>
        <end position="22"/>
    </location>
</feature>
<organism evidence="20 21">
    <name type="scientific">Folsomia candida</name>
    <name type="common">Springtail</name>
    <dbReference type="NCBI Taxonomy" id="158441"/>
    <lineage>
        <taxon>Eukaryota</taxon>
        <taxon>Metazoa</taxon>
        <taxon>Ecdysozoa</taxon>
        <taxon>Arthropoda</taxon>
        <taxon>Hexapoda</taxon>
        <taxon>Collembola</taxon>
        <taxon>Entomobryomorpha</taxon>
        <taxon>Isotomoidea</taxon>
        <taxon>Isotomidae</taxon>
        <taxon>Proisotominae</taxon>
        <taxon>Folsomia</taxon>
    </lineage>
</organism>
<evidence type="ECO:0000256" key="6">
    <source>
        <dbReference type="ARBA" id="ARBA00022568"/>
    </source>
</evidence>
<dbReference type="GO" id="GO:0005262">
    <property type="term" value="F:calcium channel activity"/>
    <property type="evidence" value="ECO:0007669"/>
    <property type="project" value="TreeGrafter"/>
</dbReference>
<evidence type="ECO:0000313" key="21">
    <source>
        <dbReference type="Proteomes" id="UP000198287"/>
    </source>
</evidence>
<evidence type="ECO:0000256" key="11">
    <source>
        <dbReference type="ARBA" id="ARBA00022958"/>
    </source>
</evidence>
<dbReference type="InterPro" id="IPR044880">
    <property type="entry name" value="NCX_ion-bd_dom_sf"/>
</dbReference>
<evidence type="ECO:0000256" key="9">
    <source>
        <dbReference type="ARBA" id="ARBA00022837"/>
    </source>
</evidence>
<dbReference type="GO" id="GO:0005886">
    <property type="term" value="C:plasma membrane"/>
    <property type="evidence" value="ECO:0007669"/>
    <property type="project" value="TreeGrafter"/>
</dbReference>
<reference evidence="20 21" key="1">
    <citation type="submission" date="2015-12" db="EMBL/GenBank/DDBJ databases">
        <title>The genome of Folsomia candida.</title>
        <authorList>
            <person name="Faddeeva A."/>
            <person name="Derks M.F."/>
            <person name="Anvar Y."/>
            <person name="Smit S."/>
            <person name="Van Straalen N."/>
            <person name="Roelofs D."/>
        </authorList>
    </citation>
    <scope>NUCLEOTIDE SEQUENCE [LARGE SCALE GENOMIC DNA]</scope>
    <source>
        <strain evidence="20 21">VU population</strain>
        <tissue evidence="20">Whole body</tissue>
    </source>
</reference>
<keyword evidence="16" id="KW-0739">Sodium transport</keyword>
<evidence type="ECO:0000256" key="7">
    <source>
        <dbReference type="ARBA" id="ARBA00022692"/>
    </source>
</evidence>
<comment type="subcellular location">
    <subcellularLocation>
        <location evidence="1">Membrane</location>
        <topology evidence="1">Multi-pass membrane protein</topology>
    </subcellularLocation>
</comment>
<feature type="transmembrane region" description="Helical" evidence="17">
    <location>
        <begin position="539"/>
        <end position="559"/>
    </location>
</feature>
<evidence type="ECO:0000256" key="15">
    <source>
        <dbReference type="ARBA" id="ARBA00023136"/>
    </source>
</evidence>
<keyword evidence="9" id="KW-0106">Calcium</keyword>
<evidence type="ECO:0000256" key="4">
    <source>
        <dbReference type="ARBA" id="ARBA00022449"/>
    </source>
</evidence>
<dbReference type="FunFam" id="1.20.1420.30:FF:000009">
    <property type="entry name" value="sodium/potassium/calcium exchanger 5 isoform X2"/>
    <property type="match status" value="1"/>
</dbReference>
<evidence type="ECO:0000256" key="13">
    <source>
        <dbReference type="ARBA" id="ARBA00023053"/>
    </source>
</evidence>
<keyword evidence="13" id="KW-0915">Sodium</keyword>
<keyword evidence="15 17" id="KW-0472">Membrane</keyword>
<keyword evidence="3" id="KW-0813">Transport</keyword>
<keyword evidence="7 17" id="KW-0812">Transmembrane</keyword>
<protein>
    <submittedName>
        <fullName evidence="20">Sodium/potassium/calcium exchanger 5</fullName>
    </submittedName>
</protein>
<evidence type="ECO:0000256" key="14">
    <source>
        <dbReference type="ARBA" id="ARBA00023065"/>
    </source>
</evidence>
<dbReference type="NCBIfam" id="TIGR00367">
    <property type="entry name" value="calcium/sodium antiporter"/>
    <property type="match status" value="1"/>
</dbReference>
<evidence type="ECO:0000256" key="16">
    <source>
        <dbReference type="ARBA" id="ARBA00023201"/>
    </source>
</evidence>
<keyword evidence="11" id="KW-0630">Potassium</keyword>
<dbReference type="Pfam" id="PF01699">
    <property type="entry name" value="Na_Ca_ex"/>
    <property type="match status" value="2"/>
</dbReference>
<proteinExistence type="inferred from homology"/>
<dbReference type="Proteomes" id="UP000198287">
    <property type="component" value="Unassembled WGS sequence"/>
</dbReference>
<sequence>MLPVTRPILALLVVLLSIGAQATKTRTISALELLASAKVLQNAIGSLDDAGWTATMQPEDNFGEAKIKQFEGFEGLRGAVDVLPGIKGLDGVDDVANEEEQTASKSEVTSTEELSPLQECREPAIEEFPKDLFTKAQLQSGWITIHILVTIYLFYALAIVCDDYFVPSVEIMAKALNIPSEIAGCTILGISNSSPELFTNIIATFVAKGDLGISSIVGASVFNLFAVAASIGIICRKNGAKIEWYPLSRDSLVYIISVGVLALILGDNHVHWYDGLVLVLMYCAYIVVIIFNKRTHAFVKSMLRRVKYCCQGKRGKTRNCMTTVSTLNSLNSVISSPSKLDEEEDEEQPIPEEFDEATMPIWPLPYGESYFYWAKFIIGWPIRLVYKGTVPDCKIPTVRKWFPVTLFACIVWNTILCYLLGWMVTVIGWTFGIPDTVMGITLFAMGTSVPQAVSSIIVARRGMGTMAMNNAIGSNIFNILVCLGVPWMIQTLILVGDSTANERYIVMSSRALGYTAFILIGCMVGLYVTIALNRFTIDLKVGLVALGSYVIAITLASLFELNVFMDVNLPLCKD</sequence>
<dbReference type="OMA" id="STANERY"/>
<evidence type="ECO:0000256" key="12">
    <source>
        <dbReference type="ARBA" id="ARBA00022989"/>
    </source>
</evidence>
<feature type="chain" id="PRO_5012285210" evidence="18">
    <location>
        <begin position="23"/>
        <end position="574"/>
    </location>
</feature>
<dbReference type="PANTHER" id="PTHR10846:SF73">
    <property type="entry name" value="SODIUM_CALCIUM EXCHANGER MEMBRANE REGION DOMAIN-CONTAINING PROTEIN"/>
    <property type="match status" value="1"/>
</dbReference>
<evidence type="ECO:0000256" key="10">
    <source>
        <dbReference type="ARBA" id="ARBA00022847"/>
    </source>
</evidence>
<feature type="transmembrane region" description="Helical" evidence="17">
    <location>
        <begin position="471"/>
        <end position="493"/>
    </location>
</feature>
<keyword evidence="6" id="KW-0109">Calcium transport</keyword>
<dbReference type="GO" id="GO:0008273">
    <property type="term" value="F:calcium, potassium:sodium antiporter activity"/>
    <property type="evidence" value="ECO:0007669"/>
    <property type="project" value="TreeGrafter"/>
</dbReference>
<dbReference type="EMBL" id="LNIX01000014">
    <property type="protein sequence ID" value="OXA46841.1"/>
    <property type="molecule type" value="Genomic_DNA"/>
</dbReference>
<gene>
    <name evidence="20" type="ORF">Fcan01_18304</name>
</gene>
<dbReference type="Gene3D" id="1.20.1420.30">
    <property type="entry name" value="NCX, central ion-binding region"/>
    <property type="match status" value="2"/>
</dbReference>
<dbReference type="GO" id="GO:0015293">
    <property type="term" value="F:symporter activity"/>
    <property type="evidence" value="ECO:0007669"/>
    <property type="project" value="UniProtKB-KW"/>
</dbReference>
<keyword evidence="8 18" id="KW-0732">Signal</keyword>
<feature type="transmembrane region" description="Helical" evidence="17">
    <location>
        <begin position="513"/>
        <end position="532"/>
    </location>
</feature>
<feature type="transmembrane region" description="Helical" evidence="17">
    <location>
        <begin position="437"/>
        <end position="459"/>
    </location>
</feature>
<comment type="caution">
    <text evidence="20">The sequence shown here is derived from an EMBL/GenBank/DDBJ whole genome shotgun (WGS) entry which is preliminary data.</text>
</comment>
<evidence type="ECO:0000256" key="17">
    <source>
        <dbReference type="SAM" id="Phobius"/>
    </source>
</evidence>
<evidence type="ECO:0000256" key="2">
    <source>
        <dbReference type="ARBA" id="ARBA00005364"/>
    </source>
</evidence>
<name>A0A226DQ91_FOLCA</name>
<feature type="domain" description="Sodium/calcium exchanger membrane region" evidence="19">
    <location>
        <begin position="403"/>
        <end position="556"/>
    </location>
</feature>
<feature type="transmembrane region" description="Helical" evidence="17">
    <location>
        <begin position="141"/>
        <end position="161"/>
    </location>
</feature>
<keyword evidence="4" id="KW-0050">Antiport</keyword>
<evidence type="ECO:0000256" key="8">
    <source>
        <dbReference type="ARBA" id="ARBA00022729"/>
    </source>
</evidence>
<comment type="similarity">
    <text evidence="2">Belongs to the Ca(2+):cation antiporter (CaCA) (TC 2.A.19) family. SLC24A subfamily.</text>
</comment>
<dbReference type="PANTHER" id="PTHR10846">
    <property type="entry name" value="SODIUM/POTASSIUM/CALCIUM EXCHANGER"/>
    <property type="match status" value="1"/>
</dbReference>
<keyword evidence="12 17" id="KW-1133">Transmembrane helix</keyword>
<accession>A0A226DQ91</accession>
<evidence type="ECO:0000256" key="5">
    <source>
        <dbReference type="ARBA" id="ARBA00022538"/>
    </source>
</evidence>
<dbReference type="OrthoDB" id="2127281at2759"/>
<dbReference type="AlphaFoldDB" id="A0A226DQ91"/>
<evidence type="ECO:0000313" key="20">
    <source>
        <dbReference type="EMBL" id="OXA46841.1"/>
    </source>
</evidence>
<keyword evidence="5" id="KW-0633">Potassium transport</keyword>
<dbReference type="InterPro" id="IPR004481">
    <property type="entry name" value="K/Na/Ca-exchanger"/>
</dbReference>
<dbReference type="GO" id="GO:0006874">
    <property type="term" value="P:intracellular calcium ion homeostasis"/>
    <property type="evidence" value="ECO:0007669"/>
    <property type="project" value="TreeGrafter"/>
</dbReference>
<feature type="transmembrane region" description="Helical" evidence="17">
    <location>
        <begin position="404"/>
        <end position="431"/>
    </location>
</feature>
<keyword evidence="14" id="KW-0406">Ion transport</keyword>